<proteinExistence type="predicted"/>
<accession>A0ABV2VVP6</accession>
<protein>
    <submittedName>
        <fullName evidence="2">Protein phosphatase 2C domain-containing protein</fullName>
    </submittedName>
</protein>
<sequence length="271" mass="28736">MRVLVASDPGSVGRDNEDWVHADERLVAVLDGATARTETGCIHGVTWYARRLGSTVVDLAYSYSTPLPQALADAISRVAAEHQDTCDLDHPGTPSAGIGLARFRPGGLEYLVLGDVSLVIGQGGKLNIVTDDRVSRTAAAERAEADRHPIGSPGKTAALLAMKHAELAARNVPGGYWIAEADPKVVEHALTGSCQVSEQTRVAVLSDGAARAVTLGLLSWPNALDLLRAEGPTELIALVRQAEAEDPQATRWRRNKCSDDATAVYVDGFTP</sequence>
<dbReference type="Gene3D" id="3.60.40.10">
    <property type="entry name" value="PPM-type phosphatase domain"/>
    <property type="match status" value="1"/>
</dbReference>
<keyword evidence="3" id="KW-1185">Reference proteome</keyword>
<dbReference type="RefSeq" id="WP_355668334.1">
    <property type="nucleotide sequence ID" value="NZ_JBEXRX010000245.1"/>
</dbReference>
<feature type="domain" description="PPM-type phosphatase" evidence="1">
    <location>
        <begin position="12"/>
        <end position="212"/>
    </location>
</feature>
<evidence type="ECO:0000313" key="3">
    <source>
        <dbReference type="Proteomes" id="UP001550348"/>
    </source>
</evidence>
<dbReference type="EMBL" id="JBEXRX010000245">
    <property type="protein sequence ID" value="MEU0156853.1"/>
    <property type="molecule type" value="Genomic_DNA"/>
</dbReference>
<dbReference type="InterPro" id="IPR001932">
    <property type="entry name" value="PPM-type_phosphatase-like_dom"/>
</dbReference>
<dbReference type="Pfam" id="PF13672">
    <property type="entry name" value="PP2C_2"/>
    <property type="match status" value="1"/>
</dbReference>
<evidence type="ECO:0000259" key="1">
    <source>
        <dbReference type="Pfam" id="PF13672"/>
    </source>
</evidence>
<dbReference type="SUPFAM" id="SSF81606">
    <property type="entry name" value="PP2C-like"/>
    <property type="match status" value="1"/>
</dbReference>
<dbReference type="InterPro" id="IPR036457">
    <property type="entry name" value="PPM-type-like_dom_sf"/>
</dbReference>
<evidence type="ECO:0000313" key="2">
    <source>
        <dbReference type="EMBL" id="MEU0156853.1"/>
    </source>
</evidence>
<organism evidence="2 3">
    <name type="scientific">Micromonospora fulviviridis</name>
    <dbReference type="NCBI Taxonomy" id="47860"/>
    <lineage>
        <taxon>Bacteria</taxon>
        <taxon>Bacillati</taxon>
        <taxon>Actinomycetota</taxon>
        <taxon>Actinomycetes</taxon>
        <taxon>Micromonosporales</taxon>
        <taxon>Micromonosporaceae</taxon>
        <taxon>Micromonospora</taxon>
    </lineage>
</organism>
<reference evidence="2 3" key="1">
    <citation type="submission" date="2024-06" db="EMBL/GenBank/DDBJ databases">
        <title>The Natural Products Discovery Center: Release of the First 8490 Sequenced Strains for Exploring Actinobacteria Biosynthetic Diversity.</title>
        <authorList>
            <person name="Kalkreuter E."/>
            <person name="Kautsar S.A."/>
            <person name="Yang D."/>
            <person name="Bader C.D."/>
            <person name="Teijaro C.N."/>
            <person name="Fluegel L."/>
            <person name="Davis C.M."/>
            <person name="Simpson J.R."/>
            <person name="Lauterbach L."/>
            <person name="Steele A.D."/>
            <person name="Gui C."/>
            <person name="Meng S."/>
            <person name="Li G."/>
            <person name="Viehrig K."/>
            <person name="Ye F."/>
            <person name="Su P."/>
            <person name="Kiefer A.F."/>
            <person name="Nichols A."/>
            <person name="Cepeda A.J."/>
            <person name="Yan W."/>
            <person name="Fan B."/>
            <person name="Jiang Y."/>
            <person name="Adhikari A."/>
            <person name="Zheng C.-J."/>
            <person name="Schuster L."/>
            <person name="Cowan T.M."/>
            <person name="Smanski M.J."/>
            <person name="Chevrette M.G."/>
            <person name="De Carvalho L.P.S."/>
            <person name="Shen B."/>
        </authorList>
    </citation>
    <scope>NUCLEOTIDE SEQUENCE [LARGE SCALE GENOMIC DNA]</scope>
    <source>
        <strain evidence="2 3">NPDC006286</strain>
    </source>
</reference>
<comment type="caution">
    <text evidence="2">The sequence shown here is derived from an EMBL/GenBank/DDBJ whole genome shotgun (WGS) entry which is preliminary data.</text>
</comment>
<dbReference type="Proteomes" id="UP001550348">
    <property type="component" value="Unassembled WGS sequence"/>
</dbReference>
<gene>
    <name evidence="2" type="ORF">ABZ071_34305</name>
</gene>
<name>A0ABV2VVP6_9ACTN</name>